<proteinExistence type="predicted"/>
<evidence type="ECO:0000256" key="6">
    <source>
        <dbReference type="PROSITE-ProRule" id="PRU00169"/>
    </source>
</evidence>
<feature type="coiled-coil region" evidence="7">
    <location>
        <begin position="273"/>
        <end position="307"/>
    </location>
</feature>
<dbReference type="PANTHER" id="PTHR48111">
    <property type="entry name" value="REGULATOR OF RPOS"/>
    <property type="match status" value="1"/>
</dbReference>
<dbReference type="RefSeq" id="WP_254578058.1">
    <property type="nucleotide sequence ID" value="NZ_CP100595.1"/>
</dbReference>
<dbReference type="PROSITE" id="PS50112">
    <property type="entry name" value="PAS"/>
    <property type="match status" value="1"/>
</dbReference>
<feature type="modified residue" description="4-aspartylphosphate" evidence="6">
    <location>
        <position position="66"/>
    </location>
</feature>
<dbReference type="InterPro" id="IPR001789">
    <property type="entry name" value="Sig_transdc_resp-reg_receiver"/>
</dbReference>
<evidence type="ECO:0000313" key="11">
    <source>
        <dbReference type="Proteomes" id="UP001060012"/>
    </source>
</evidence>
<keyword evidence="2" id="KW-0902">Two-component regulatory system</keyword>
<gene>
    <name evidence="10" type="ORF">NJU99_07240</name>
</gene>
<dbReference type="CDD" id="cd00130">
    <property type="entry name" value="PAS"/>
    <property type="match status" value="1"/>
</dbReference>
<dbReference type="NCBIfam" id="TIGR00229">
    <property type="entry name" value="sensory_box"/>
    <property type="match status" value="1"/>
</dbReference>
<dbReference type="SUPFAM" id="SSF55785">
    <property type="entry name" value="PYP-like sensor domain (PAS domain)"/>
    <property type="match status" value="1"/>
</dbReference>
<evidence type="ECO:0000256" key="5">
    <source>
        <dbReference type="ARBA" id="ARBA00023163"/>
    </source>
</evidence>
<keyword evidence="5" id="KW-0804">Transcription</keyword>
<dbReference type="Gene3D" id="3.30.450.20">
    <property type="entry name" value="PAS domain"/>
    <property type="match status" value="1"/>
</dbReference>
<evidence type="ECO:0000256" key="2">
    <source>
        <dbReference type="ARBA" id="ARBA00023012"/>
    </source>
</evidence>
<evidence type="ECO:0000256" key="4">
    <source>
        <dbReference type="ARBA" id="ARBA00023125"/>
    </source>
</evidence>
<evidence type="ECO:0000313" key="10">
    <source>
        <dbReference type="EMBL" id="UTJ07884.1"/>
    </source>
</evidence>
<dbReference type="PANTHER" id="PTHR48111:SF1">
    <property type="entry name" value="TWO-COMPONENT RESPONSE REGULATOR ORR33"/>
    <property type="match status" value="1"/>
</dbReference>
<evidence type="ECO:0000256" key="1">
    <source>
        <dbReference type="ARBA" id="ARBA00022553"/>
    </source>
</evidence>
<name>A0ABY5E8M3_9BACT</name>
<keyword evidence="3" id="KW-0805">Transcription regulation</keyword>
<accession>A0ABY5E8M3</accession>
<sequence length="412" mass="48645">MFNKEFLKNLTILYVEDEEIARKQLEKVLNRLFKEVIVAKNGLEGLQKYQEDKLLENSKIDLILSDINMPQLNGIEMLEKIREKNDSIPIIFTTARSETEYLLKAISLNASYYALKPVDIEDVVEKIQKVCEKKYFEKLIEEKNIELKEYLKVIDNVATIFKMDSKGDITYTNRLFSDTIAYSKEELIEKNFHTLISKNIDKNILLDLWKTVKTDKTWKKDLKFEDKNGEVIYIRSTIFKTANEKEEYISIGFISTEEVNQKREFQKKLITNIKEKNLQVAQSSNNLKAYENRISYLENELKTTKQKYLDQRTQIEYYENEMLGLDDKVIKNLKVKNSEIEDLKAIISNSKEEREKGVKKYNELSKELVSAKAEIEKLQEKIEIKQTRVDDLLNLVEVREAQLRKYDESFEK</sequence>
<keyword evidence="11" id="KW-1185">Reference proteome</keyword>
<dbReference type="PROSITE" id="PS50110">
    <property type="entry name" value="RESPONSE_REGULATORY"/>
    <property type="match status" value="1"/>
</dbReference>
<dbReference type="Gene3D" id="3.40.50.2300">
    <property type="match status" value="1"/>
</dbReference>
<dbReference type="InterPro" id="IPR035965">
    <property type="entry name" value="PAS-like_dom_sf"/>
</dbReference>
<dbReference type="InterPro" id="IPR011006">
    <property type="entry name" value="CheY-like_superfamily"/>
</dbReference>
<protein>
    <submittedName>
        <fullName evidence="10">Response regulator</fullName>
    </submittedName>
</protein>
<keyword evidence="4" id="KW-0238">DNA-binding</keyword>
<dbReference type="SMART" id="SM00448">
    <property type="entry name" value="REC"/>
    <property type="match status" value="1"/>
</dbReference>
<feature type="domain" description="PAS" evidence="9">
    <location>
        <begin position="146"/>
        <end position="191"/>
    </location>
</feature>
<reference evidence="10" key="1">
    <citation type="submission" date="2022-07" db="EMBL/GenBank/DDBJ databases">
        <title>Arcobacter roscoffensis sp. nov., a marine bacterium isolated from coastal seawater collected from Roscoff, France.</title>
        <authorList>
            <person name="Pascual J."/>
            <person name="Lepeaux C."/>
            <person name="Methner A."/>
            <person name="Overmann J."/>
        </authorList>
    </citation>
    <scope>NUCLEOTIDE SEQUENCE</scope>
    <source>
        <strain evidence="10">ARW1-2F2</strain>
    </source>
</reference>
<evidence type="ECO:0000259" key="8">
    <source>
        <dbReference type="PROSITE" id="PS50110"/>
    </source>
</evidence>
<keyword evidence="1 6" id="KW-0597">Phosphoprotein</keyword>
<evidence type="ECO:0000259" key="9">
    <source>
        <dbReference type="PROSITE" id="PS50112"/>
    </source>
</evidence>
<dbReference type="InterPro" id="IPR000014">
    <property type="entry name" value="PAS"/>
</dbReference>
<evidence type="ECO:0000256" key="7">
    <source>
        <dbReference type="SAM" id="Coils"/>
    </source>
</evidence>
<dbReference type="InterPro" id="IPR039420">
    <property type="entry name" value="WalR-like"/>
</dbReference>
<evidence type="ECO:0000256" key="3">
    <source>
        <dbReference type="ARBA" id="ARBA00023015"/>
    </source>
</evidence>
<dbReference type="Pfam" id="PF13426">
    <property type="entry name" value="PAS_9"/>
    <property type="match status" value="1"/>
</dbReference>
<keyword evidence="7" id="KW-0175">Coiled coil</keyword>
<feature type="coiled-coil region" evidence="7">
    <location>
        <begin position="333"/>
        <end position="395"/>
    </location>
</feature>
<dbReference type="SUPFAM" id="SSF52172">
    <property type="entry name" value="CheY-like"/>
    <property type="match status" value="1"/>
</dbReference>
<organism evidence="10 11">
    <name type="scientific">Arcobacter roscoffensis</name>
    <dbReference type="NCBI Taxonomy" id="2961520"/>
    <lineage>
        <taxon>Bacteria</taxon>
        <taxon>Pseudomonadati</taxon>
        <taxon>Campylobacterota</taxon>
        <taxon>Epsilonproteobacteria</taxon>
        <taxon>Campylobacterales</taxon>
        <taxon>Arcobacteraceae</taxon>
        <taxon>Arcobacter</taxon>
    </lineage>
</organism>
<dbReference type="Proteomes" id="UP001060012">
    <property type="component" value="Chromosome"/>
</dbReference>
<dbReference type="CDD" id="cd17536">
    <property type="entry name" value="REC_YesN-like"/>
    <property type="match status" value="1"/>
</dbReference>
<dbReference type="Pfam" id="PF00072">
    <property type="entry name" value="Response_reg"/>
    <property type="match status" value="1"/>
</dbReference>
<dbReference type="EMBL" id="CP100595">
    <property type="protein sequence ID" value="UTJ07884.1"/>
    <property type="molecule type" value="Genomic_DNA"/>
</dbReference>
<feature type="domain" description="Response regulatory" evidence="8">
    <location>
        <begin position="11"/>
        <end position="131"/>
    </location>
</feature>